<reference evidence="5 6" key="1">
    <citation type="journal article" date="2014" name="Curr. Biol.">
        <title>The genome of the clonal raider ant Cerapachys biroi.</title>
        <authorList>
            <person name="Oxley P.R."/>
            <person name="Ji L."/>
            <person name="Fetter-Pruneda I."/>
            <person name="McKenzie S.K."/>
            <person name="Li C."/>
            <person name="Hu H."/>
            <person name="Zhang G."/>
            <person name="Kronauer D.J."/>
        </authorList>
    </citation>
    <scope>NUCLEOTIDE SEQUENCE [LARGE SCALE GENOMIC DNA]</scope>
</reference>
<feature type="compositionally biased region" description="Basic and acidic residues" evidence="3">
    <location>
        <begin position="18"/>
        <end position="28"/>
    </location>
</feature>
<feature type="compositionally biased region" description="Low complexity" evidence="3">
    <location>
        <begin position="1"/>
        <end position="17"/>
    </location>
</feature>
<dbReference type="Gene3D" id="1.10.8.1120">
    <property type="entry name" value="Histone RNA hairpin-binding protein RNA-binding domain"/>
    <property type="match status" value="1"/>
</dbReference>
<organism evidence="5 6">
    <name type="scientific">Ooceraea biroi</name>
    <name type="common">Clonal raider ant</name>
    <name type="synonym">Cerapachys biroi</name>
    <dbReference type="NCBI Taxonomy" id="2015173"/>
    <lineage>
        <taxon>Eukaryota</taxon>
        <taxon>Metazoa</taxon>
        <taxon>Ecdysozoa</taxon>
        <taxon>Arthropoda</taxon>
        <taxon>Hexapoda</taxon>
        <taxon>Insecta</taxon>
        <taxon>Pterygota</taxon>
        <taxon>Neoptera</taxon>
        <taxon>Endopterygota</taxon>
        <taxon>Hymenoptera</taxon>
        <taxon>Apocrita</taxon>
        <taxon>Aculeata</taxon>
        <taxon>Formicoidea</taxon>
        <taxon>Formicidae</taxon>
        <taxon>Dorylinae</taxon>
        <taxon>Ooceraea</taxon>
    </lineage>
</organism>
<dbReference type="OrthoDB" id="265795at2759"/>
<accession>A0A026WD28</accession>
<protein>
    <submittedName>
        <fullName evidence="5">Histone RNA hairpin-binding protein</fullName>
    </submittedName>
</protein>
<dbReference type="InterPro" id="IPR029344">
    <property type="entry name" value="SLBP_RNA_bind"/>
</dbReference>
<evidence type="ECO:0000256" key="3">
    <source>
        <dbReference type="SAM" id="MobiDB-lite"/>
    </source>
</evidence>
<evidence type="ECO:0000256" key="1">
    <source>
        <dbReference type="ARBA" id="ARBA00006151"/>
    </source>
</evidence>
<dbReference type="GO" id="GO:0071207">
    <property type="term" value="F:histone pre-mRNA stem-loop binding"/>
    <property type="evidence" value="ECO:0007669"/>
    <property type="project" value="TreeGrafter"/>
</dbReference>
<dbReference type="GO" id="GO:0071204">
    <property type="term" value="C:histone pre-mRNA 3'end processing complex"/>
    <property type="evidence" value="ECO:0007669"/>
    <property type="project" value="TreeGrafter"/>
</dbReference>
<gene>
    <name evidence="5" type="ORF">X777_06998</name>
</gene>
<keyword evidence="2" id="KW-0694">RNA-binding</keyword>
<dbReference type="AlphaFoldDB" id="A0A026WD28"/>
<sequence>MASYSIDSSCNSRNSSDNGKKHIEHETDSVVLTRKQKEIDYGKNTIGYDRYIELVPKETYMRTSEDTSKIYKIQQKRLGQHDKIVAETTAFLESS</sequence>
<evidence type="ECO:0000256" key="2">
    <source>
        <dbReference type="ARBA" id="ARBA00022884"/>
    </source>
</evidence>
<dbReference type="PANTHER" id="PTHR17408:SF0">
    <property type="entry name" value="HISTONE RNA HAIRPIN-BINDING PROTEIN"/>
    <property type="match status" value="1"/>
</dbReference>
<evidence type="ECO:0000259" key="4">
    <source>
        <dbReference type="Pfam" id="PF15247"/>
    </source>
</evidence>
<keyword evidence="6" id="KW-1185">Reference proteome</keyword>
<feature type="region of interest" description="Disordered" evidence="3">
    <location>
        <begin position="1"/>
        <end position="28"/>
    </location>
</feature>
<dbReference type="Proteomes" id="UP000053097">
    <property type="component" value="Unassembled WGS sequence"/>
</dbReference>
<dbReference type="GO" id="GO:0006398">
    <property type="term" value="P:mRNA 3'-end processing by stem-loop binding and cleavage"/>
    <property type="evidence" value="ECO:0007669"/>
    <property type="project" value="TreeGrafter"/>
</dbReference>
<evidence type="ECO:0000313" key="5">
    <source>
        <dbReference type="EMBL" id="EZA53566.1"/>
    </source>
</evidence>
<comment type="similarity">
    <text evidence="1">Belongs to the SLBP family.</text>
</comment>
<dbReference type="STRING" id="2015173.A0A026WD28"/>
<evidence type="ECO:0000313" key="6">
    <source>
        <dbReference type="Proteomes" id="UP000053097"/>
    </source>
</evidence>
<dbReference type="GO" id="GO:0005737">
    <property type="term" value="C:cytoplasm"/>
    <property type="evidence" value="ECO:0007669"/>
    <property type="project" value="TreeGrafter"/>
</dbReference>
<feature type="domain" description="Histone RNA hairpin-binding protein RNA-binding" evidence="4">
    <location>
        <begin position="28"/>
        <end position="62"/>
    </location>
</feature>
<dbReference type="InterPro" id="IPR026502">
    <property type="entry name" value="SLBP1/SLBP2"/>
</dbReference>
<dbReference type="PANTHER" id="PTHR17408">
    <property type="entry name" value="HISTONE RNA HAIRPIN-BINDING PROTEIN"/>
    <property type="match status" value="1"/>
</dbReference>
<dbReference type="EMBL" id="KK107282">
    <property type="protein sequence ID" value="EZA53566.1"/>
    <property type="molecule type" value="Genomic_DNA"/>
</dbReference>
<dbReference type="Pfam" id="PF15247">
    <property type="entry name" value="SLBP_RNA_bind"/>
    <property type="match status" value="1"/>
</dbReference>
<name>A0A026WD28_OOCBI</name>
<dbReference type="InterPro" id="IPR038294">
    <property type="entry name" value="SLBP_RNA_bind_sf"/>
</dbReference>
<dbReference type="GO" id="GO:0003729">
    <property type="term" value="F:mRNA binding"/>
    <property type="evidence" value="ECO:0007669"/>
    <property type="project" value="InterPro"/>
</dbReference>
<proteinExistence type="inferred from homology"/>
<dbReference type="GO" id="GO:0051028">
    <property type="term" value="P:mRNA transport"/>
    <property type="evidence" value="ECO:0007669"/>
    <property type="project" value="TreeGrafter"/>
</dbReference>